<keyword evidence="2" id="KW-0012">Acyltransferase</keyword>
<evidence type="ECO:0000259" key="1">
    <source>
        <dbReference type="PROSITE" id="PS51186"/>
    </source>
</evidence>
<dbReference type="GO" id="GO:0016746">
    <property type="term" value="F:acyltransferase activity"/>
    <property type="evidence" value="ECO:0007669"/>
    <property type="project" value="UniProtKB-KW"/>
</dbReference>
<sequence length="236" mass="25013">MNPFDLSPSLHAALDRPVWSSLNGGHRHLALGGPLAQRYPRDIGPFAALASEDPPAWMALAELLLPGEAAMLVTPGPAAAPADAGLVSTPLEPVLQMAATRELPASSLPFAVLGEADVEAMRVLAGLTNPGPFAARTHQLGEFIGIREGGELAAMTGERMRPDGAIEVSAVCVHPAYRGKAYARHLLAERTRRIAAGGRLPFLHVYPSNRGAIALYESLGYVVRNQLHLTRVMRAG</sequence>
<keyword evidence="2" id="KW-0808">Transferase</keyword>
<dbReference type="InterPro" id="IPR000182">
    <property type="entry name" value="GNAT_dom"/>
</dbReference>
<comment type="caution">
    <text evidence="2">The sequence shown here is derived from an EMBL/GenBank/DDBJ whole genome shotgun (WGS) entry which is preliminary data.</text>
</comment>
<dbReference type="Pfam" id="PF08445">
    <property type="entry name" value="FR47"/>
    <property type="match status" value="1"/>
</dbReference>
<dbReference type="EMBL" id="JANUHA010000001">
    <property type="protein sequence ID" value="MCS0594959.1"/>
    <property type="molecule type" value="Genomic_DNA"/>
</dbReference>
<feature type="domain" description="N-acetyltransferase" evidence="1">
    <location>
        <begin position="98"/>
        <end position="236"/>
    </location>
</feature>
<dbReference type="EC" id="2.3.1.-" evidence="2"/>
<evidence type="ECO:0000313" key="3">
    <source>
        <dbReference type="Proteomes" id="UP001206572"/>
    </source>
</evidence>
<name>A0ABT2AFE5_9BURK</name>
<organism evidence="2 3">
    <name type="scientific">Massilia agri</name>
    <dbReference type="NCBI Taxonomy" id="1886785"/>
    <lineage>
        <taxon>Bacteria</taxon>
        <taxon>Pseudomonadati</taxon>
        <taxon>Pseudomonadota</taxon>
        <taxon>Betaproteobacteria</taxon>
        <taxon>Burkholderiales</taxon>
        <taxon>Oxalobacteraceae</taxon>
        <taxon>Telluria group</taxon>
        <taxon>Massilia</taxon>
    </lineage>
</organism>
<proteinExistence type="predicted"/>
<gene>
    <name evidence="2" type="ORF">NX780_01210</name>
</gene>
<dbReference type="InterPro" id="IPR016181">
    <property type="entry name" value="Acyl_CoA_acyltransferase"/>
</dbReference>
<dbReference type="PROSITE" id="PS51186">
    <property type="entry name" value="GNAT"/>
    <property type="match status" value="1"/>
</dbReference>
<keyword evidence="3" id="KW-1185">Reference proteome</keyword>
<dbReference type="SUPFAM" id="SSF55729">
    <property type="entry name" value="Acyl-CoA N-acyltransferases (Nat)"/>
    <property type="match status" value="1"/>
</dbReference>
<reference evidence="2 3" key="1">
    <citation type="submission" date="2022-08" db="EMBL/GenBank/DDBJ databases">
        <title>Reclassification of Massilia species as members of the genera Telluria, Duganella, Pseudoduganella, Mokoshia gen. nov. and Zemynaea gen. nov. using orthogonal and non-orthogonal genome-based approaches.</title>
        <authorList>
            <person name="Bowman J.P."/>
        </authorList>
    </citation>
    <scope>NUCLEOTIDE SEQUENCE [LARGE SCALE GENOMIC DNA]</scope>
    <source>
        <strain evidence="2 3">JCM 31661</strain>
    </source>
</reference>
<dbReference type="InterPro" id="IPR013653">
    <property type="entry name" value="GCN5-like_dom"/>
</dbReference>
<evidence type="ECO:0000313" key="2">
    <source>
        <dbReference type="EMBL" id="MCS0594959.1"/>
    </source>
</evidence>
<accession>A0ABT2AFE5</accession>
<dbReference type="Proteomes" id="UP001206572">
    <property type="component" value="Unassembled WGS sequence"/>
</dbReference>
<dbReference type="RefSeq" id="WP_258826045.1">
    <property type="nucleotide sequence ID" value="NZ_JANUHA010000001.1"/>
</dbReference>
<dbReference type="CDD" id="cd04301">
    <property type="entry name" value="NAT_SF"/>
    <property type="match status" value="1"/>
</dbReference>
<dbReference type="Gene3D" id="3.40.630.30">
    <property type="match status" value="1"/>
</dbReference>
<protein>
    <submittedName>
        <fullName evidence="2">GNAT family N-acetyltransferase</fullName>
        <ecNumber evidence="2">2.3.1.-</ecNumber>
    </submittedName>
</protein>